<organism evidence="2 3">
    <name type="scientific">Eumeta variegata</name>
    <name type="common">Bagworm moth</name>
    <name type="synonym">Eumeta japonica</name>
    <dbReference type="NCBI Taxonomy" id="151549"/>
    <lineage>
        <taxon>Eukaryota</taxon>
        <taxon>Metazoa</taxon>
        <taxon>Ecdysozoa</taxon>
        <taxon>Arthropoda</taxon>
        <taxon>Hexapoda</taxon>
        <taxon>Insecta</taxon>
        <taxon>Pterygota</taxon>
        <taxon>Neoptera</taxon>
        <taxon>Endopterygota</taxon>
        <taxon>Lepidoptera</taxon>
        <taxon>Glossata</taxon>
        <taxon>Ditrysia</taxon>
        <taxon>Tineoidea</taxon>
        <taxon>Psychidae</taxon>
        <taxon>Oiketicinae</taxon>
        <taxon>Eumeta</taxon>
    </lineage>
</organism>
<name>A0A4C1ZHW9_EUMVA</name>
<evidence type="ECO:0000256" key="1">
    <source>
        <dbReference type="SAM" id="MobiDB-lite"/>
    </source>
</evidence>
<dbReference type="STRING" id="151549.A0A4C1ZHW9"/>
<dbReference type="EMBL" id="BGZK01001776">
    <property type="protein sequence ID" value="GBP86145.1"/>
    <property type="molecule type" value="Genomic_DNA"/>
</dbReference>
<reference evidence="2 3" key="1">
    <citation type="journal article" date="2019" name="Commun. Biol.">
        <title>The bagworm genome reveals a unique fibroin gene that provides high tensile strength.</title>
        <authorList>
            <person name="Kono N."/>
            <person name="Nakamura H."/>
            <person name="Ohtoshi R."/>
            <person name="Tomita M."/>
            <person name="Numata K."/>
            <person name="Arakawa K."/>
        </authorList>
    </citation>
    <scope>NUCLEOTIDE SEQUENCE [LARGE SCALE GENOMIC DNA]</scope>
</reference>
<dbReference type="OrthoDB" id="19944at2759"/>
<sequence>MIRSSMTLSFPIPRLRAKLEEASSRHSPLASASPAEGIACSLPDALPADERARLDTRRKSTSWKGFNLKRQLSKVDLKLKAAFVTAAPDDPEGDDDVASPARPDPFERMHRELHERSACAVPGSTVAPASAEPVHTPAPASEADDVYERIHRELQERWQERERDESGEPPPRPDNLPLFEEEECRPVRPPRHRPATRADDRRDQRLLSVPNIKYNKSNTATAAHEVARKRSAGSGAFAGTAAAVGAGSGTGGSFAGNLMRRFSKYRAAGRGRGAFASSLTSLMSITHCASSIVCTKSPSRA</sequence>
<feature type="region of interest" description="Disordered" evidence="1">
    <location>
        <begin position="158"/>
        <end position="206"/>
    </location>
</feature>
<gene>
    <name evidence="2" type="ORF">EVAR_62307_1</name>
</gene>
<dbReference type="Proteomes" id="UP000299102">
    <property type="component" value="Unassembled WGS sequence"/>
</dbReference>
<proteinExistence type="predicted"/>
<accession>A0A4C1ZHW9</accession>
<dbReference type="AlphaFoldDB" id="A0A4C1ZHW9"/>
<comment type="caution">
    <text evidence="2">The sequence shown here is derived from an EMBL/GenBank/DDBJ whole genome shotgun (WGS) entry which is preliminary data.</text>
</comment>
<protein>
    <submittedName>
        <fullName evidence="2">Uncharacterized protein</fullName>
    </submittedName>
</protein>
<feature type="region of interest" description="Disordered" evidence="1">
    <location>
        <begin position="123"/>
        <end position="146"/>
    </location>
</feature>
<evidence type="ECO:0000313" key="2">
    <source>
        <dbReference type="EMBL" id="GBP86145.1"/>
    </source>
</evidence>
<keyword evidence="3" id="KW-1185">Reference proteome</keyword>
<feature type="compositionally biased region" description="Basic and acidic residues" evidence="1">
    <location>
        <begin position="196"/>
        <end position="205"/>
    </location>
</feature>
<evidence type="ECO:0000313" key="3">
    <source>
        <dbReference type="Proteomes" id="UP000299102"/>
    </source>
</evidence>